<accession>F7YVD3</accession>
<proteinExistence type="predicted"/>
<name>F7YVD3_9THEM</name>
<dbReference type="EMBL" id="CP002351">
    <property type="protein sequence ID" value="AEH50436.1"/>
    <property type="molecule type" value="Genomic_DNA"/>
</dbReference>
<sequence>MKQLDDFTVDYMAIGEDSQRFLDLIKQFETEVGKAVQISNNPYFGRLHVNVYVLEKDEYPTLIAWLVFHGEEAFDRLLENGASFGETKPLKELELVESFKNVKTSLLSLDEVDDETKMIIIGPDSVTCFVEFDRVKSMTRDQLAKLIVANYVKKVFGVENEYMVRTDDISLF</sequence>
<dbReference type="KEGG" id="tta:Theth_0341"/>
<dbReference type="STRING" id="688269.Theth_0341"/>
<evidence type="ECO:0000313" key="2">
    <source>
        <dbReference type="Proteomes" id="UP000006804"/>
    </source>
</evidence>
<dbReference type="AlphaFoldDB" id="F7YVD3"/>
<dbReference type="Proteomes" id="UP000006804">
    <property type="component" value="Chromosome"/>
</dbReference>
<keyword evidence="2" id="KW-1185">Reference proteome</keyword>
<dbReference type="PATRIC" id="fig|688269.3.peg.352"/>
<protein>
    <submittedName>
        <fullName evidence="1">Uncharacterized protein</fullName>
    </submittedName>
</protein>
<dbReference type="RefSeq" id="WP_013931659.1">
    <property type="nucleotide sequence ID" value="NC_015707.1"/>
</dbReference>
<evidence type="ECO:0000313" key="1">
    <source>
        <dbReference type="EMBL" id="AEH50436.1"/>
    </source>
</evidence>
<reference evidence="1 2" key="1">
    <citation type="submission" date="2010-11" db="EMBL/GenBank/DDBJ databases">
        <title>The complete genome of Thermotoga thermarum DSM 5069.</title>
        <authorList>
            <consortium name="US DOE Joint Genome Institute (JGI-PGF)"/>
            <person name="Lucas S."/>
            <person name="Copeland A."/>
            <person name="Lapidus A."/>
            <person name="Bruce D."/>
            <person name="Goodwin L."/>
            <person name="Pitluck S."/>
            <person name="Kyrpides N."/>
            <person name="Mavromatis K."/>
            <person name="Ivanova N."/>
            <person name="Zeytun A."/>
            <person name="Brettin T."/>
            <person name="Detter J.C."/>
            <person name="Tapia R."/>
            <person name="Han C."/>
            <person name="Land M."/>
            <person name="Hauser L."/>
            <person name="Markowitz V."/>
            <person name="Cheng J.-F."/>
            <person name="Hugenholtz P."/>
            <person name="Woyke T."/>
            <person name="Wu D."/>
            <person name="Spring S."/>
            <person name="Schroeder M."/>
            <person name="Brambilla E."/>
            <person name="Klenk H.-P."/>
            <person name="Eisen J.A."/>
        </authorList>
    </citation>
    <scope>NUCLEOTIDE SEQUENCE [LARGE SCALE GENOMIC DNA]</scope>
    <source>
        <strain evidence="1 2">DSM 5069</strain>
    </source>
</reference>
<gene>
    <name evidence="1" type="ORF">Theth_0341</name>
</gene>
<organism evidence="1 2">
    <name type="scientific">Pseudothermotoga thermarum DSM 5069</name>
    <dbReference type="NCBI Taxonomy" id="688269"/>
    <lineage>
        <taxon>Bacteria</taxon>
        <taxon>Thermotogati</taxon>
        <taxon>Thermotogota</taxon>
        <taxon>Thermotogae</taxon>
        <taxon>Thermotogales</taxon>
        <taxon>Thermotogaceae</taxon>
        <taxon>Pseudothermotoga</taxon>
    </lineage>
</organism>
<dbReference type="HOGENOM" id="CLU_1553973_0_0_0"/>
<dbReference type="OrthoDB" id="9862540at2"/>